<feature type="region of interest" description="Disordered" evidence="1">
    <location>
        <begin position="1"/>
        <end position="32"/>
    </location>
</feature>
<dbReference type="EMBL" id="JAAIUW010000008">
    <property type="protein sequence ID" value="KAF7822177.1"/>
    <property type="molecule type" value="Genomic_DNA"/>
</dbReference>
<evidence type="ECO:0000313" key="3">
    <source>
        <dbReference type="Proteomes" id="UP000634136"/>
    </source>
</evidence>
<feature type="compositionally biased region" description="Polar residues" evidence="1">
    <location>
        <begin position="20"/>
        <end position="31"/>
    </location>
</feature>
<keyword evidence="3" id="KW-1185">Reference proteome</keyword>
<sequence>MNPISSRENPKIPNFRSKKLITSSHPSQENTDNIEHTLADFEEIQQALFRSEQDSTRFDSFPYLNGERRNHGENERRTTGSRPDRTAEDETTRDRFTA</sequence>
<name>A0A834TH79_9FABA</name>
<dbReference type="Proteomes" id="UP000634136">
    <property type="component" value="Unassembled WGS sequence"/>
</dbReference>
<accession>A0A834TH79</accession>
<evidence type="ECO:0000313" key="2">
    <source>
        <dbReference type="EMBL" id="KAF7822177.1"/>
    </source>
</evidence>
<proteinExistence type="predicted"/>
<protein>
    <submittedName>
        <fullName evidence="2">Uncharacterized protein</fullName>
    </submittedName>
</protein>
<organism evidence="2 3">
    <name type="scientific">Senna tora</name>
    <dbReference type="NCBI Taxonomy" id="362788"/>
    <lineage>
        <taxon>Eukaryota</taxon>
        <taxon>Viridiplantae</taxon>
        <taxon>Streptophyta</taxon>
        <taxon>Embryophyta</taxon>
        <taxon>Tracheophyta</taxon>
        <taxon>Spermatophyta</taxon>
        <taxon>Magnoliopsida</taxon>
        <taxon>eudicotyledons</taxon>
        <taxon>Gunneridae</taxon>
        <taxon>Pentapetalae</taxon>
        <taxon>rosids</taxon>
        <taxon>fabids</taxon>
        <taxon>Fabales</taxon>
        <taxon>Fabaceae</taxon>
        <taxon>Caesalpinioideae</taxon>
        <taxon>Cassia clade</taxon>
        <taxon>Senna</taxon>
    </lineage>
</organism>
<gene>
    <name evidence="2" type="ORF">G2W53_027632</name>
</gene>
<feature type="region of interest" description="Disordered" evidence="1">
    <location>
        <begin position="50"/>
        <end position="98"/>
    </location>
</feature>
<comment type="caution">
    <text evidence="2">The sequence shown here is derived from an EMBL/GenBank/DDBJ whole genome shotgun (WGS) entry which is preliminary data.</text>
</comment>
<dbReference type="AlphaFoldDB" id="A0A834TH79"/>
<feature type="compositionally biased region" description="Basic and acidic residues" evidence="1">
    <location>
        <begin position="66"/>
        <end position="98"/>
    </location>
</feature>
<evidence type="ECO:0000256" key="1">
    <source>
        <dbReference type="SAM" id="MobiDB-lite"/>
    </source>
</evidence>
<reference evidence="2" key="1">
    <citation type="submission" date="2020-09" db="EMBL/GenBank/DDBJ databases">
        <title>Genome-Enabled Discovery of Anthraquinone Biosynthesis in Senna tora.</title>
        <authorList>
            <person name="Kang S.-H."/>
            <person name="Pandey R.P."/>
            <person name="Lee C.-M."/>
            <person name="Sim J.-S."/>
            <person name="Jeong J.-T."/>
            <person name="Choi B.-S."/>
            <person name="Jung M."/>
            <person name="Ginzburg D."/>
            <person name="Zhao K."/>
            <person name="Won S.Y."/>
            <person name="Oh T.-J."/>
            <person name="Yu Y."/>
            <person name="Kim N.-H."/>
            <person name="Lee O.R."/>
            <person name="Lee T.-H."/>
            <person name="Bashyal P."/>
            <person name="Kim T.-S."/>
            <person name="Lee W.-H."/>
            <person name="Kawkins C."/>
            <person name="Kim C.-K."/>
            <person name="Kim J.S."/>
            <person name="Ahn B.O."/>
            <person name="Rhee S.Y."/>
            <person name="Sohng J.K."/>
        </authorList>
    </citation>
    <scope>NUCLEOTIDE SEQUENCE</scope>
    <source>
        <tissue evidence="2">Leaf</tissue>
    </source>
</reference>